<evidence type="ECO:0000313" key="7">
    <source>
        <dbReference type="EMBL" id="CAD2172710.1"/>
    </source>
</evidence>
<dbReference type="PANTHER" id="PTHR45969">
    <property type="entry name" value="RING ZINC FINGER PROTEIN-RELATED"/>
    <property type="match status" value="1"/>
</dbReference>
<evidence type="ECO:0000256" key="1">
    <source>
        <dbReference type="ARBA" id="ARBA00022723"/>
    </source>
</evidence>
<feature type="coiled-coil region" evidence="5">
    <location>
        <begin position="24"/>
        <end position="51"/>
    </location>
</feature>
<gene>
    <name evidence="7" type="ORF">MENT_LOCUS24277</name>
</gene>
<dbReference type="OrthoDB" id="5855253at2759"/>
<evidence type="ECO:0000256" key="2">
    <source>
        <dbReference type="ARBA" id="ARBA00022771"/>
    </source>
</evidence>
<dbReference type="GO" id="GO:0016567">
    <property type="term" value="P:protein ubiquitination"/>
    <property type="evidence" value="ECO:0007669"/>
    <property type="project" value="TreeGrafter"/>
</dbReference>
<dbReference type="InterPro" id="IPR013083">
    <property type="entry name" value="Znf_RING/FYVE/PHD"/>
</dbReference>
<reference evidence="7 8" key="1">
    <citation type="submission" date="2020-08" db="EMBL/GenBank/DDBJ databases">
        <authorList>
            <person name="Koutsovoulos G."/>
            <person name="Danchin GJ E."/>
        </authorList>
    </citation>
    <scope>NUCLEOTIDE SEQUENCE [LARGE SCALE GENOMIC DNA]</scope>
</reference>
<evidence type="ECO:0000313" key="8">
    <source>
        <dbReference type="Proteomes" id="UP000580250"/>
    </source>
</evidence>
<protein>
    <recommendedName>
        <fullName evidence="6">RING-type domain-containing protein</fullName>
    </recommendedName>
</protein>
<dbReference type="GO" id="GO:0008270">
    <property type="term" value="F:zinc ion binding"/>
    <property type="evidence" value="ECO:0007669"/>
    <property type="project" value="UniProtKB-KW"/>
</dbReference>
<evidence type="ECO:0000256" key="3">
    <source>
        <dbReference type="ARBA" id="ARBA00022833"/>
    </source>
</evidence>
<accession>A0A6V7VCR3</accession>
<dbReference type="PROSITE" id="PS50089">
    <property type="entry name" value="ZF_RING_2"/>
    <property type="match status" value="1"/>
</dbReference>
<keyword evidence="3" id="KW-0862">Zinc</keyword>
<dbReference type="EMBL" id="CAJEWN010000205">
    <property type="protein sequence ID" value="CAD2172710.1"/>
    <property type="molecule type" value="Genomic_DNA"/>
</dbReference>
<keyword evidence="2 4" id="KW-0863">Zinc-finger</keyword>
<evidence type="ECO:0000256" key="4">
    <source>
        <dbReference type="PROSITE-ProRule" id="PRU00175"/>
    </source>
</evidence>
<dbReference type="CDD" id="cd16448">
    <property type="entry name" value="RING-H2"/>
    <property type="match status" value="1"/>
</dbReference>
<proteinExistence type="predicted"/>
<feature type="domain" description="RING-type" evidence="6">
    <location>
        <begin position="68"/>
        <end position="110"/>
    </location>
</feature>
<evidence type="ECO:0000259" key="6">
    <source>
        <dbReference type="PROSITE" id="PS50089"/>
    </source>
</evidence>
<dbReference type="InterPro" id="IPR043136">
    <property type="entry name" value="B30.2/SPRY_sf"/>
</dbReference>
<keyword evidence="1" id="KW-0479">Metal-binding</keyword>
<dbReference type="Proteomes" id="UP000580250">
    <property type="component" value="Unassembled WGS sequence"/>
</dbReference>
<dbReference type="InterPro" id="IPR001841">
    <property type="entry name" value="Znf_RING"/>
</dbReference>
<dbReference type="Gene3D" id="2.60.120.920">
    <property type="match status" value="1"/>
</dbReference>
<dbReference type="Gene3D" id="3.30.40.10">
    <property type="entry name" value="Zinc/RING finger domain, C3HC4 (zinc finger)"/>
    <property type="match status" value="1"/>
</dbReference>
<dbReference type="PANTHER" id="PTHR45969:SF69">
    <property type="entry name" value="FINGER DOMAIN PROTEIN, PUTATIVE (AFU_ORTHOLOGUE AFUA_3G12190)-RELATED"/>
    <property type="match status" value="1"/>
</dbReference>
<name>A0A6V7VCR3_MELEN</name>
<keyword evidence="5" id="KW-0175">Coiled coil</keyword>
<organism evidence="7 8">
    <name type="scientific">Meloidogyne enterolobii</name>
    <name type="common">Root-knot nematode worm</name>
    <name type="synonym">Meloidogyne mayaguensis</name>
    <dbReference type="NCBI Taxonomy" id="390850"/>
    <lineage>
        <taxon>Eukaryota</taxon>
        <taxon>Metazoa</taxon>
        <taxon>Ecdysozoa</taxon>
        <taxon>Nematoda</taxon>
        <taxon>Chromadorea</taxon>
        <taxon>Rhabditida</taxon>
        <taxon>Tylenchina</taxon>
        <taxon>Tylenchomorpha</taxon>
        <taxon>Tylenchoidea</taxon>
        <taxon>Meloidogynidae</taxon>
        <taxon>Meloidogyninae</taxon>
        <taxon>Meloidogyne</taxon>
    </lineage>
</organism>
<dbReference type="GO" id="GO:0061630">
    <property type="term" value="F:ubiquitin protein ligase activity"/>
    <property type="evidence" value="ECO:0007669"/>
    <property type="project" value="TreeGrafter"/>
</dbReference>
<comment type="caution">
    <text evidence="7">The sequence shown here is derived from an EMBL/GenBank/DDBJ whole genome shotgun (WGS) entry which is preliminary data.</text>
</comment>
<dbReference type="Pfam" id="PF13639">
    <property type="entry name" value="zf-RING_2"/>
    <property type="match status" value="1"/>
</dbReference>
<sequence length="378" mass="43818">MKINFQKFIEEKFQKLQAKNGVYLKQKDEKINSLKEEIKKADRNNNDLAIKFNNLYCKFVVSYKFGCCIICQSQLNHENVYILKNCNHTYHHYCITRWITEGAENCPSCRVPATLDDIKQFFVEKASDSSDELDDESTQSSSNKTKSVNYNLNCVNFVKIKNKWSEINSGRSKCCENNCINAKKPIGNCIKGNGFVNIINDEDIKYINSLNRKRGRLGQDHFVRVHAENSFKNPHSCFNYSLYYFEVKCIFESHKSAVGMGIGFKNCNTNKIVMLYPKFETIENEKNEVFKLSSFSWEDFDIFGCGLVYPPTNMTNKFPYIFTQNGKQIGKATLVKDNFDKPRVVLRCCSIETNFGNDLKSKPFKYDISKHLVVKEFN</sequence>
<evidence type="ECO:0000256" key="5">
    <source>
        <dbReference type="SAM" id="Coils"/>
    </source>
</evidence>
<dbReference type="SUPFAM" id="SSF57850">
    <property type="entry name" value="RING/U-box"/>
    <property type="match status" value="1"/>
</dbReference>
<dbReference type="AlphaFoldDB" id="A0A6V7VCR3"/>
<dbReference type="SMART" id="SM00184">
    <property type="entry name" value="RING"/>
    <property type="match status" value="1"/>
</dbReference>